<organism evidence="1 2">
    <name type="scientific">Diversispora epigaea</name>
    <dbReference type="NCBI Taxonomy" id="1348612"/>
    <lineage>
        <taxon>Eukaryota</taxon>
        <taxon>Fungi</taxon>
        <taxon>Fungi incertae sedis</taxon>
        <taxon>Mucoromycota</taxon>
        <taxon>Glomeromycotina</taxon>
        <taxon>Glomeromycetes</taxon>
        <taxon>Diversisporales</taxon>
        <taxon>Diversisporaceae</taxon>
        <taxon>Diversispora</taxon>
    </lineage>
</organism>
<gene>
    <name evidence="1" type="ORF">Glove_360g118</name>
</gene>
<dbReference type="Proteomes" id="UP000266861">
    <property type="component" value="Unassembled WGS sequence"/>
</dbReference>
<keyword evidence="2" id="KW-1185">Reference proteome</keyword>
<protein>
    <submittedName>
        <fullName evidence="1">Uncharacterized protein</fullName>
    </submittedName>
</protein>
<dbReference type="AlphaFoldDB" id="A0A397HA04"/>
<evidence type="ECO:0000313" key="1">
    <source>
        <dbReference type="EMBL" id="RHZ59911.1"/>
    </source>
</evidence>
<name>A0A397HA04_9GLOM</name>
<accession>A0A397HA04</accession>
<comment type="caution">
    <text evidence="1">The sequence shown here is derived from an EMBL/GenBank/DDBJ whole genome shotgun (WGS) entry which is preliminary data.</text>
</comment>
<reference evidence="1 2" key="1">
    <citation type="submission" date="2018-08" db="EMBL/GenBank/DDBJ databases">
        <title>Genome and evolution of the arbuscular mycorrhizal fungus Diversispora epigaea (formerly Glomus versiforme) and its bacterial endosymbionts.</title>
        <authorList>
            <person name="Sun X."/>
            <person name="Fei Z."/>
            <person name="Harrison M."/>
        </authorList>
    </citation>
    <scope>NUCLEOTIDE SEQUENCE [LARGE SCALE GENOMIC DNA]</scope>
    <source>
        <strain evidence="1 2">IT104</strain>
    </source>
</reference>
<dbReference type="EMBL" id="PQFF01000327">
    <property type="protein sequence ID" value="RHZ59911.1"/>
    <property type="molecule type" value="Genomic_DNA"/>
</dbReference>
<sequence>MNIDDNYNLNHPKERGTIVTRTWLKEGIYKNKIFSRDNLEHYLTHGAAGRLILLGGFPSKHYRYLSTVYINMEMFLVFQAAFTS</sequence>
<proteinExistence type="predicted"/>
<evidence type="ECO:0000313" key="2">
    <source>
        <dbReference type="Proteomes" id="UP000266861"/>
    </source>
</evidence>